<reference evidence="4 5" key="1">
    <citation type="submission" date="2024-01" db="EMBL/GenBank/DDBJ databases">
        <title>Complete genome sequence of Citroniella saccharovorans strain M6.X9, isolated from human fecal sample.</title>
        <authorList>
            <person name="Cheng G."/>
            <person name="Westerholm M."/>
            <person name="Schnurer A."/>
        </authorList>
    </citation>
    <scope>NUCLEOTIDE SEQUENCE [LARGE SCALE GENOMIC DNA]</scope>
    <source>
        <strain evidence="4 5">DSM 29873</strain>
    </source>
</reference>
<name>A0AAW9MZ17_9FIRM</name>
<dbReference type="Pfam" id="PF00106">
    <property type="entry name" value="adh_short"/>
    <property type="match status" value="1"/>
</dbReference>
<gene>
    <name evidence="4" type="ORF">VLK81_06995</name>
</gene>
<comment type="similarity">
    <text evidence="1 3">Belongs to the short-chain dehydrogenases/reductases (SDR) family.</text>
</comment>
<protein>
    <submittedName>
        <fullName evidence="4">SDR family NAD(P)-dependent oxidoreductase</fullName>
    </submittedName>
</protein>
<dbReference type="FunFam" id="3.40.50.720:FF:000173">
    <property type="entry name" value="3-oxoacyl-[acyl-carrier protein] reductase"/>
    <property type="match status" value="1"/>
</dbReference>
<dbReference type="InterPro" id="IPR050259">
    <property type="entry name" value="SDR"/>
</dbReference>
<evidence type="ECO:0000256" key="3">
    <source>
        <dbReference type="RuleBase" id="RU000363"/>
    </source>
</evidence>
<dbReference type="GO" id="GO:0032787">
    <property type="term" value="P:monocarboxylic acid metabolic process"/>
    <property type="evidence" value="ECO:0007669"/>
    <property type="project" value="UniProtKB-ARBA"/>
</dbReference>
<keyword evidence="5" id="KW-1185">Reference proteome</keyword>
<dbReference type="InterPro" id="IPR002347">
    <property type="entry name" value="SDR_fam"/>
</dbReference>
<dbReference type="SUPFAM" id="SSF51735">
    <property type="entry name" value="NAD(P)-binding Rossmann-fold domains"/>
    <property type="match status" value="1"/>
</dbReference>
<dbReference type="InterPro" id="IPR036291">
    <property type="entry name" value="NAD(P)-bd_dom_sf"/>
</dbReference>
<dbReference type="EMBL" id="JAYKOT010000003">
    <property type="protein sequence ID" value="MEB3429757.1"/>
    <property type="molecule type" value="Genomic_DNA"/>
</dbReference>
<dbReference type="InterPro" id="IPR020904">
    <property type="entry name" value="Sc_DH/Rdtase_CS"/>
</dbReference>
<dbReference type="GO" id="GO:0016491">
    <property type="term" value="F:oxidoreductase activity"/>
    <property type="evidence" value="ECO:0007669"/>
    <property type="project" value="UniProtKB-KW"/>
</dbReference>
<dbReference type="RefSeq" id="WP_324619926.1">
    <property type="nucleotide sequence ID" value="NZ_JAYKOT010000003.1"/>
</dbReference>
<dbReference type="Gene3D" id="3.40.50.720">
    <property type="entry name" value="NAD(P)-binding Rossmann-like Domain"/>
    <property type="match status" value="1"/>
</dbReference>
<organism evidence="4 5">
    <name type="scientific">Citroniella saccharovorans</name>
    <dbReference type="NCBI Taxonomy" id="2053367"/>
    <lineage>
        <taxon>Bacteria</taxon>
        <taxon>Bacillati</taxon>
        <taxon>Bacillota</taxon>
        <taxon>Tissierellia</taxon>
        <taxon>Tissierellales</taxon>
        <taxon>Peptoniphilaceae</taxon>
        <taxon>Citroniella</taxon>
    </lineage>
</organism>
<comment type="caution">
    <text evidence="4">The sequence shown here is derived from an EMBL/GenBank/DDBJ whole genome shotgun (WGS) entry which is preliminary data.</text>
</comment>
<dbReference type="PRINTS" id="PR00080">
    <property type="entry name" value="SDRFAMILY"/>
</dbReference>
<accession>A0AAW9MZ17</accession>
<evidence type="ECO:0000256" key="2">
    <source>
        <dbReference type="ARBA" id="ARBA00023002"/>
    </source>
</evidence>
<evidence type="ECO:0000313" key="4">
    <source>
        <dbReference type="EMBL" id="MEB3429757.1"/>
    </source>
</evidence>
<proteinExistence type="inferred from homology"/>
<dbReference type="PANTHER" id="PTHR42879:SF2">
    <property type="entry name" value="3-OXOACYL-[ACYL-CARRIER-PROTEIN] REDUCTASE FABG"/>
    <property type="match status" value="1"/>
</dbReference>
<evidence type="ECO:0000256" key="1">
    <source>
        <dbReference type="ARBA" id="ARBA00006484"/>
    </source>
</evidence>
<evidence type="ECO:0000313" key="5">
    <source>
        <dbReference type="Proteomes" id="UP001357733"/>
    </source>
</evidence>
<dbReference type="NCBIfam" id="NF047420">
    <property type="entry name" value="EF_P_mod_YmfI"/>
    <property type="match status" value="1"/>
</dbReference>
<dbReference type="Proteomes" id="UP001357733">
    <property type="component" value="Unassembled WGS sequence"/>
</dbReference>
<dbReference type="AlphaFoldDB" id="A0AAW9MZ17"/>
<sequence length="242" mass="26441">MKNIIVTGASGCIGSEISRALAEDGSRLFLIGHKSMDFLRDLKEKIESCCNSSVYTFSCDLSKEDEVDSLFEEIFKISKGIDILVNNAGISYIGLLQDMKISDWDRVIDTNLRSIFLMSRKVIPSMVANKSGKIINISSIWGSYGASCEVCYSASKGAINSFSKALAKELAPSNIQVNAISFGVIDSKMNNFLNDDEKKVLTEEIPASRFGLPSECGKMVKLISQSPEYLTGQIITLDGGLF</sequence>
<dbReference type="PROSITE" id="PS00061">
    <property type="entry name" value="ADH_SHORT"/>
    <property type="match status" value="1"/>
</dbReference>
<dbReference type="PANTHER" id="PTHR42879">
    <property type="entry name" value="3-OXOACYL-(ACYL-CARRIER-PROTEIN) REDUCTASE"/>
    <property type="match status" value="1"/>
</dbReference>
<dbReference type="PRINTS" id="PR00081">
    <property type="entry name" value="GDHRDH"/>
</dbReference>
<keyword evidence="2" id="KW-0560">Oxidoreductase</keyword>